<dbReference type="Proteomes" id="UP000799770">
    <property type="component" value="Unassembled WGS sequence"/>
</dbReference>
<dbReference type="PANTHER" id="PTHR11802:SF453">
    <property type="entry name" value="S1, PUTATIVE-RELATED"/>
    <property type="match status" value="1"/>
</dbReference>
<evidence type="ECO:0000256" key="1">
    <source>
        <dbReference type="ARBA" id="ARBA00009431"/>
    </source>
</evidence>
<evidence type="ECO:0000313" key="8">
    <source>
        <dbReference type="Proteomes" id="UP000799770"/>
    </source>
</evidence>
<proteinExistence type="inferred from homology"/>
<keyword evidence="4 6" id="KW-0378">Hydrolase</keyword>
<dbReference type="GO" id="GO:0006508">
    <property type="term" value="P:proteolysis"/>
    <property type="evidence" value="ECO:0007669"/>
    <property type="project" value="UniProtKB-KW"/>
</dbReference>
<dbReference type="Gene3D" id="3.40.50.1820">
    <property type="entry name" value="alpha/beta hydrolase"/>
    <property type="match status" value="1"/>
</dbReference>
<feature type="signal peptide" evidence="6">
    <location>
        <begin position="1"/>
        <end position="20"/>
    </location>
</feature>
<dbReference type="GO" id="GO:0000324">
    <property type="term" value="C:fungal-type vacuole"/>
    <property type="evidence" value="ECO:0007669"/>
    <property type="project" value="TreeGrafter"/>
</dbReference>
<dbReference type="PROSITE" id="PS00131">
    <property type="entry name" value="CARBOXYPEPT_SER_SER"/>
    <property type="match status" value="1"/>
</dbReference>
<dbReference type="AlphaFoldDB" id="A0A6A5YZQ7"/>
<dbReference type="PRINTS" id="PR00724">
    <property type="entry name" value="CRBOXYPTASEC"/>
</dbReference>
<dbReference type="InterPro" id="IPR001563">
    <property type="entry name" value="Peptidase_S10"/>
</dbReference>
<accession>A0A6A5YZQ7</accession>
<evidence type="ECO:0000256" key="5">
    <source>
        <dbReference type="ARBA" id="ARBA00023180"/>
    </source>
</evidence>
<dbReference type="Pfam" id="PF00450">
    <property type="entry name" value="Peptidase_S10"/>
    <property type="match status" value="1"/>
</dbReference>
<reference evidence="7" key="1">
    <citation type="journal article" date="2020" name="Stud. Mycol.">
        <title>101 Dothideomycetes genomes: a test case for predicting lifestyles and emergence of pathogens.</title>
        <authorList>
            <person name="Haridas S."/>
            <person name="Albert R."/>
            <person name="Binder M."/>
            <person name="Bloem J."/>
            <person name="Labutti K."/>
            <person name="Salamov A."/>
            <person name="Andreopoulos B."/>
            <person name="Baker S."/>
            <person name="Barry K."/>
            <person name="Bills G."/>
            <person name="Bluhm B."/>
            <person name="Cannon C."/>
            <person name="Castanera R."/>
            <person name="Culley D."/>
            <person name="Daum C."/>
            <person name="Ezra D."/>
            <person name="Gonzalez J."/>
            <person name="Henrissat B."/>
            <person name="Kuo A."/>
            <person name="Liang C."/>
            <person name="Lipzen A."/>
            <person name="Lutzoni F."/>
            <person name="Magnuson J."/>
            <person name="Mondo S."/>
            <person name="Nolan M."/>
            <person name="Ohm R."/>
            <person name="Pangilinan J."/>
            <person name="Park H.-J."/>
            <person name="Ramirez L."/>
            <person name="Alfaro M."/>
            <person name="Sun H."/>
            <person name="Tritt A."/>
            <person name="Yoshinaga Y."/>
            <person name="Zwiers L.-H."/>
            <person name="Turgeon B."/>
            <person name="Goodwin S."/>
            <person name="Spatafora J."/>
            <person name="Crous P."/>
            <person name="Grigoriev I."/>
        </authorList>
    </citation>
    <scope>NUCLEOTIDE SEQUENCE</scope>
    <source>
        <strain evidence="7">CBS 627.86</strain>
    </source>
</reference>
<dbReference type="OrthoDB" id="443318at2759"/>
<dbReference type="InterPro" id="IPR018202">
    <property type="entry name" value="Ser_caboxypep_ser_AS"/>
</dbReference>
<dbReference type="EC" id="3.4.16.-" evidence="6"/>
<evidence type="ECO:0000256" key="3">
    <source>
        <dbReference type="ARBA" id="ARBA00022670"/>
    </source>
</evidence>
<gene>
    <name evidence="7" type="ORF">BDV96DRAFT_526726</name>
</gene>
<dbReference type="EMBL" id="ML977334">
    <property type="protein sequence ID" value="KAF2111581.1"/>
    <property type="molecule type" value="Genomic_DNA"/>
</dbReference>
<keyword evidence="8" id="KW-1185">Reference proteome</keyword>
<protein>
    <recommendedName>
        <fullName evidence="6">Carboxypeptidase</fullName>
        <ecNumber evidence="6">3.4.16.-</ecNumber>
    </recommendedName>
</protein>
<feature type="chain" id="PRO_5025717241" description="Carboxypeptidase" evidence="6">
    <location>
        <begin position="21"/>
        <end position="472"/>
    </location>
</feature>
<sequence length="472" mass="51570">MRSLISLFASATALAGAAFAAPTITHDKRSMVEREGVVYNVFEHAATGARLEFVNNSGICETTPGVNQYSGYLSVGTNMNMWFWFFEARQNPATAPLTAWFNGGPGCSSMIGLFQENGPCKFKVGSANTTPINNTYSFNNYANMIYVDQPIGVGFSYGTDDVTSTVTAAPYVWKLIQAFYASFPQYESRDFGIFTESYGGHYGPEFAKYIQDQNKANAGEAINLVALGINNGWFDAEIQEKAYVQYSYNNTYKPLITSSQYTQYMNSFQQQCLPAIQSCASKGTNSACQKADNTCSQTIEGPLTNNANFDVYDIRAPSNDPEPPENYATYLTRSDVVKAIGAKSTYQECPDAPYNKFATTGDSPRSFLDELSDVVSTGLTTLIWAGDADWICNWFGGLDVANAISYSGQSAFKSKALVPYNVNGKEGGTFKTQGNLSFLRVYAAGHEVPYYQPALALQVFIQTMKKGAIAST</sequence>
<dbReference type="SUPFAM" id="SSF53474">
    <property type="entry name" value="alpha/beta-Hydrolases"/>
    <property type="match status" value="1"/>
</dbReference>
<dbReference type="InterPro" id="IPR029058">
    <property type="entry name" value="AB_hydrolase_fold"/>
</dbReference>
<name>A0A6A5YZQ7_9PLEO</name>
<keyword evidence="2 6" id="KW-0121">Carboxypeptidase</keyword>
<dbReference type="PANTHER" id="PTHR11802">
    <property type="entry name" value="SERINE PROTEASE FAMILY S10 SERINE CARBOXYPEPTIDASE"/>
    <property type="match status" value="1"/>
</dbReference>
<keyword evidence="5" id="KW-0325">Glycoprotein</keyword>
<evidence type="ECO:0000256" key="4">
    <source>
        <dbReference type="ARBA" id="ARBA00022801"/>
    </source>
</evidence>
<keyword evidence="6" id="KW-0732">Signal</keyword>
<keyword evidence="3 6" id="KW-0645">Protease</keyword>
<evidence type="ECO:0000256" key="6">
    <source>
        <dbReference type="RuleBase" id="RU361156"/>
    </source>
</evidence>
<evidence type="ECO:0000313" key="7">
    <source>
        <dbReference type="EMBL" id="KAF2111581.1"/>
    </source>
</evidence>
<comment type="similarity">
    <text evidence="1 6">Belongs to the peptidase S10 family.</text>
</comment>
<organism evidence="7 8">
    <name type="scientific">Lophiotrema nucula</name>
    <dbReference type="NCBI Taxonomy" id="690887"/>
    <lineage>
        <taxon>Eukaryota</taxon>
        <taxon>Fungi</taxon>
        <taxon>Dikarya</taxon>
        <taxon>Ascomycota</taxon>
        <taxon>Pezizomycotina</taxon>
        <taxon>Dothideomycetes</taxon>
        <taxon>Pleosporomycetidae</taxon>
        <taxon>Pleosporales</taxon>
        <taxon>Lophiotremataceae</taxon>
        <taxon>Lophiotrema</taxon>
    </lineage>
</organism>
<dbReference type="Gene3D" id="1.10.287.410">
    <property type="match status" value="1"/>
</dbReference>
<evidence type="ECO:0000256" key="2">
    <source>
        <dbReference type="ARBA" id="ARBA00022645"/>
    </source>
</evidence>
<dbReference type="GO" id="GO:0004185">
    <property type="term" value="F:serine-type carboxypeptidase activity"/>
    <property type="evidence" value="ECO:0007669"/>
    <property type="project" value="UniProtKB-UniRule"/>
</dbReference>